<feature type="domain" description="RNA polymerase sigma-70" evidence="6">
    <location>
        <begin position="57"/>
        <end position="70"/>
    </location>
</feature>
<keyword evidence="4" id="KW-0804">Transcription</keyword>
<comment type="caution">
    <text evidence="7">The sequence shown here is derived from an EMBL/GenBank/DDBJ whole genome shotgun (WGS) entry which is preliminary data.</text>
</comment>
<dbReference type="PANTHER" id="PTHR30385:SF4">
    <property type="entry name" value="RNA POLYMERASE SIGMA-E FACTOR"/>
    <property type="match status" value="1"/>
</dbReference>
<feature type="compositionally biased region" description="Low complexity" evidence="5">
    <location>
        <begin position="165"/>
        <end position="178"/>
    </location>
</feature>
<proteinExistence type="predicted"/>
<keyword evidence="1" id="KW-0805">Transcription regulation</keyword>
<dbReference type="Gene3D" id="1.20.120.1810">
    <property type="match status" value="1"/>
</dbReference>
<dbReference type="EMBL" id="PXVC01000011">
    <property type="protein sequence ID" value="PSI02121.1"/>
    <property type="molecule type" value="Genomic_DNA"/>
</dbReference>
<dbReference type="RefSeq" id="WP_106499394.1">
    <property type="nucleotide sequence ID" value="NZ_PXVC01000011.1"/>
</dbReference>
<gene>
    <name evidence="7" type="ORF">C7K08_04150</name>
</gene>
<evidence type="ECO:0000256" key="4">
    <source>
        <dbReference type="ARBA" id="ARBA00023163"/>
    </source>
</evidence>
<sequence>MVPRSNPYSPATLAAMHRNYASSRCTRLRNRLVEAHLNLVRQQAQRQAQRCNLGFDDLFQIGCLGLLAAVEGFDPSKGNAFSTYAVPLISGQMRHYLRDRHQPIRCSWRLRQLMAKQEQLQQQRQHQGLLPLTDAALALRLGCTQQRLQQARELHHALQCTSLDAQSQNADSQQQPSQELVDSRPGPEQNLLWQELNERVAALAPADQHIVRACLMEGRSQRELARELQLSPCKLSRRLHRLQQMLREQLSATAPWQAQLQ</sequence>
<evidence type="ECO:0000256" key="5">
    <source>
        <dbReference type="SAM" id="MobiDB-lite"/>
    </source>
</evidence>
<dbReference type="STRING" id="1910958.BTM30_00795"/>
<evidence type="ECO:0000256" key="1">
    <source>
        <dbReference type="ARBA" id="ARBA00023015"/>
    </source>
</evidence>
<dbReference type="Proteomes" id="UP000240206">
    <property type="component" value="Unassembled WGS sequence"/>
</dbReference>
<dbReference type="InterPro" id="IPR000943">
    <property type="entry name" value="RNA_pol_sigma70"/>
</dbReference>
<keyword evidence="3" id="KW-0238">DNA-binding</keyword>
<dbReference type="Gene3D" id="1.20.140.160">
    <property type="match status" value="1"/>
</dbReference>
<dbReference type="GO" id="GO:0003677">
    <property type="term" value="F:DNA binding"/>
    <property type="evidence" value="ECO:0007669"/>
    <property type="project" value="UniProtKB-KW"/>
</dbReference>
<dbReference type="InterPro" id="IPR013325">
    <property type="entry name" value="RNA_pol_sigma_r2"/>
</dbReference>
<evidence type="ECO:0000256" key="2">
    <source>
        <dbReference type="ARBA" id="ARBA00023082"/>
    </source>
</evidence>
<protein>
    <recommendedName>
        <fullName evidence="6">RNA polymerase sigma-70 domain-containing protein</fullName>
    </recommendedName>
</protein>
<reference evidence="8" key="1">
    <citation type="submission" date="2018-03" db="EMBL/GenBank/DDBJ databases">
        <title>Ecological and genomic features of two cosmopolitan and abundant freshwater picocyanobacteria.</title>
        <authorList>
            <person name="Cabello-Yeves P.J."/>
            <person name="Picazo A."/>
            <person name="Camacho A."/>
            <person name="Callieri C."/>
            <person name="Rosselli R."/>
            <person name="Roda-Garcia J."/>
            <person name="Coutinho F.H."/>
            <person name="Rodriguez-Valera F."/>
        </authorList>
    </citation>
    <scope>NUCLEOTIDE SEQUENCE [LARGE SCALE GENOMIC DNA]</scope>
    <source>
        <strain evidence="8">Tous</strain>
    </source>
</reference>
<organism evidence="7 8">
    <name type="scientific">Synechococcus lacustris str. Tous</name>
    <dbReference type="NCBI Taxonomy" id="1910958"/>
    <lineage>
        <taxon>Bacteria</taxon>
        <taxon>Bacillati</taxon>
        <taxon>Cyanobacteriota</taxon>
        <taxon>Cyanophyceae</taxon>
        <taxon>Synechococcales</taxon>
        <taxon>Synechococcaceae</taxon>
        <taxon>Synechococcus</taxon>
    </lineage>
</organism>
<dbReference type="SUPFAM" id="SSF88659">
    <property type="entry name" value="Sigma3 and sigma4 domains of RNA polymerase sigma factors"/>
    <property type="match status" value="1"/>
</dbReference>
<evidence type="ECO:0000259" key="6">
    <source>
        <dbReference type="PROSITE" id="PS00715"/>
    </source>
</evidence>
<dbReference type="PROSITE" id="PS00715">
    <property type="entry name" value="SIGMA70_1"/>
    <property type="match status" value="1"/>
</dbReference>
<feature type="region of interest" description="Disordered" evidence="5">
    <location>
        <begin position="165"/>
        <end position="186"/>
    </location>
</feature>
<dbReference type="Pfam" id="PF04542">
    <property type="entry name" value="Sigma70_r2"/>
    <property type="match status" value="1"/>
</dbReference>
<dbReference type="AlphaFoldDB" id="A0A2P7EFU7"/>
<dbReference type="InterPro" id="IPR007627">
    <property type="entry name" value="RNA_pol_sigma70_r2"/>
</dbReference>
<keyword evidence="8" id="KW-1185">Reference proteome</keyword>
<keyword evidence="2" id="KW-0731">Sigma factor</keyword>
<evidence type="ECO:0000313" key="7">
    <source>
        <dbReference type="EMBL" id="PSI02121.1"/>
    </source>
</evidence>
<dbReference type="NCBIfam" id="TIGR02937">
    <property type="entry name" value="sigma70-ECF"/>
    <property type="match status" value="1"/>
</dbReference>
<dbReference type="InterPro" id="IPR013324">
    <property type="entry name" value="RNA_pol_sigma_r3/r4-like"/>
</dbReference>
<name>A0A2P7EFU7_9SYNE</name>
<evidence type="ECO:0000313" key="8">
    <source>
        <dbReference type="Proteomes" id="UP000240206"/>
    </source>
</evidence>
<dbReference type="InterPro" id="IPR014284">
    <property type="entry name" value="RNA_pol_sigma-70_dom"/>
</dbReference>
<accession>A0A2P7EFU7</accession>
<dbReference type="GO" id="GO:0006352">
    <property type="term" value="P:DNA-templated transcription initiation"/>
    <property type="evidence" value="ECO:0007669"/>
    <property type="project" value="InterPro"/>
</dbReference>
<evidence type="ECO:0000256" key="3">
    <source>
        <dbReference type="ARBA" id="ARBA00023125"/>
    </source>
</evidence>
<dbReference type="PANTHER" id="PTHR30385">
    <property type="entry name" value="SIGMA FACTOR F FLAGELLAR"/>
    <property type="match status" value="1"/>
</dbReference>
<dbReference type="GO" id="GO:0016987">
    <property type="term" value="F:sigma factor activity"/>
    <property type="evidence" value="ECO:0007669"/>
    <property type="project" value="UniProtKB-KW"/>
</dbReference>
<dbReference type="SUPFAM" id="SSF88946">
    <property type="entry name" value="Sigma2 domain of RNA polymerase sigma factors"/>
    <property type="match status" value="1"/>
</dbReference>